<accession>A0AAN7PV46</accession>
<dbReference type="Gene3D" id="1.10.555.10">
    <property type="entry name" value="Rho GTPase activation protein"/>
    <property type="match status" value="1"/>
</dbReference>
<comment type="caution">
    <text evidence="7">The sequence shown here is derived from an EMBL/GenBank/DDBJ whole genome shotgun (WGS) entry which is preliminary data.</text>
</comment>
<feature type="compositionally biased region" description="Basic and acidic residues" evidence="4">
    <location>
        <begin position="990"/>
        <end position="1003"/>
    </location>
</feature>
<dbReference type="SUPFAM" id="SSF48350">
    <property type="entry name" value="GTPase activation domain, GAP"/>
    <property type="match status" value="1"/>
</dbReference>
<feature type="region of interest" description="Disordered" evidence="4">
    <location>
        <begin position="870"/>
        <end position="905"/>
    </location>
</feature>
<dbReference type="InterPro" id="IPR000198">
    <property type="entry name" value="RhoGAP_dom"/>
</dbReference>
<gene>
    <name evidence="7" type="ORF">RN001_009188</name>
</gene>
<dbReference type="InterPro" id="IPR008936">
    <property type="entry name" value="Rho_GTPase_activation_prot"/>
</dbReference>
<evidence type="ECO:0000313" key="7">
    <source>
        <dbReference type="EMBL" id="KAK4876682.1"/>
    </source>
</evidence>
<dbReference type="Proteomes" id="UP001353858">
    <property type="component" value="Unassembled WGS sequence"/>
</dbReference>
<dbReference type="InterPro" id="IPR027267">
    <property type="entry name" value="AH/BAR_dom_sf"/>
</dbReference>
<evidence type="ECO:0000313" key="8">
    <source>
        <dbReference type="Proteomes" id="UP001353858"/>
    </source>
</evidence>
<dbReference type="Pfam" id="PF00620">
    <property type="entry name" value="RhoGAP"/>
    <property type="match status" value="1"/>
</dbReference>
<feature type="coiled-coil region" evidence="3">
    <location>
        <begin position="1015"/>
        <end position="1049"/>
    </location>
</feature>
<evidence type="ECO:0000256" key="4">
    <source>
        <dbReference type="SAM" id="MobiDB-lite"/>
    </source>
</evidence>
<dbReference type="SMART" id="SM00324">
    <property type="entry name" value="RhoGAP"/>
    <property type="match status" value="1"/>
</dbReference>
<dbReference type="InterPro" id="IPR004148">
    <property type="entry name" value="BAR_dom"/>
</dbReference>
<feature type="region of interest" description="Disordered" evidence="4">
    <location>
        <begin position="990"/>
        <end position="1012"/>
    </location>
</feature>
<feature type="domain" description="Rho-GAP" evidence="5">
    <location>
        <begin position="245"/>
        <end position="433"/>
    </location>
</feature>
<protein>
    <submittedName>
        <fullName evidence="7">Uncharacterized protein</fullName>
    </submittedName>
</protein>
<dbReference type="FunFam" id="1.10.555.10:FF:000001">
    <property type="entry name" value="Rho GTPase activating protein 44"/>
    <property type="match status" value="1"/>
</dbReference>
<dbReference type="SUPFAM" id="SSF103657">
    <property type="entry name" value="BAR/IMD domain-like"/>
    <property type="match status" value="1"/>
</dbReference>
<feature type="compositionally biased region" description="Polar residues" evidence="4">
    <location>
        <begin position="524"/>
        <end position="539"/>
    </location>
</feature>
<evidence type="ECO:0000256" key="3">
    <source>
        <dbReference type="SAM" id="Coils"/>
    </source>
</evidence>
<dbReference type="Gene3D" id="1.20.1270.60">
    <property type="entry name" value="Arfaptin homology (AH) domain/BAR domain"/>
    <property type="match status" value="1"/>
</dbReference>
<keyword evidence="3" id="KW-0175">Coiled coil</keyword>
<dbReference type="PROSITE" id="PS51021">
    <property type="entry name" value="BAR"/>
    <property type="match status" value="1"/>
</dbReference>
<dbReference type="AlphaFoldDB" id="A0AAN7PV46"/>
<feature type="domain" description="BAR" evidence="6">
    <location>
        <begin position="15"/>
        <end position="239"/>
    </location>
</feature>
<evidence type="ECO:0000256" key="2">
    <source>
        <dbReference type="ARBA" id="ARBA00022553"/>
    </source>
</evidence>
<name>A0AAN7PV46_9COLE</name>
<evidence type="ECO:0000256" key="1">
    <source>
        <dbReference type="ARBA" id="ARBA00022468"/>
    </source>
</evidence>
<organism evidence="7 8">
    <name type="scientific">Aquatica leii</name>
    <dbReference type="NCBI Taxonomy" id="1421715"/>
    <lineage>
        <taxon>Eukaryota</taxon>
        <taxon>Metazoa</taxon>
        <taxon>Ecdysozoa</taxon>
        <taxon>Arthropoda</taxon>
        <taxon>Hexapoda</taxon>
        <taxon>Insecta</taxon>
        <taxon>Pterygota</taxon>
        <taxon>Neoptera</taxon>
        <taxon>Endopterygota</taxon>
        <taxon>Coleoptera</taxon>
        <taxon>Polyphaga</taxon>
        <taxon>Elateriformia</taxon>
        <taxon>Elateroidea</taxon>
        <taxon>Lampyridae</taxon>
        <taxon>Luciolinae</taxon>
        <taxon>Aquatica</taxon>
    </lineage>
</organism>
<dbReference type="PANTHER" id="PTHR14130">
    <property type="entry name" value="3BP-1 RELATED RHOGAP"/>
    <property type="match status" value="1"/>
</dbReference>
<dbReference type="Pfam" id="PF03114">
    <property type="entry name" value="BAR"/>
    <property type="match status" value="1"/>
</dbReference>
<dbReference type="GO" id="GO:0035020">
    <property type="term" value="P:regulation of Rac protein signal transduction"/>
    <property type="evidence" value="ECO:0007669"/>
    <property type="project" value="TreeGrafter"/>
</dbReference>
<dbReference type="InterPro" id="IPR047165">
    <property type="entry name" value="RHG17/44/SH3BP1-like"/>
</dbReference>
<dbReference type="GO" id="GO:0032956">
    <property type="term" value="P:regulation of actin cytoskeleton organization"/>
    <property type="evidence" value="ECO:0007669"/>
    <property type="project" value="TreeGrafter"/>
</dbReference>
<keyword evidence="2" id="KW-0597">Phosphoprotein</keyword>
<dbReference type="EMBL" id="JARPUR010000004">
    <property type="protein sequence ID" value="KAK4876682.1"/>
    <property type="molecule type" value="Genomic_DNA"/>
</dbReference>
<dbReference type="PANTHER" id="PTHR14130:SF14">
    <property type="entry name" value="RHO GTPASE-ACTIVATING PROTEIN 92B"/>
    <property type="match status" value="1"/>
</dbReference>
<sequence>MKKQFFRVKQLADQTFLKADKSDALNHKELQVADHRVEYFRSTLTNISKRLPLPQTSEGNVDKRMKKYAEYQLGQVFQDQSQRNGDSEDKLLQPILRECAVIEFELAKEQADHELKVEQMVSAPIQAIIDTDLPNIIKHKRNLNKYMLDKDSASNRYHASKNGNNKEALKDDMEEADFKVEQHRDLLAVEMFNLLRRESELAQYMLQLLKLQRAYHESALKNLEKMIPHLEQKIGDSSVKTVFGISLEEHLRVTNRKLAFPLEVCICALTEFGMLEEGLFRVVGSASKVKRLKLAIDSGCFSLPLLNEYTDVHVLASTLKSYLRDLPEPLLTYKLYDEWMDAMRHPEDQRLGIVQKILKKLPQTNSDNLTYLVQFFAKLSKNPENKMSSTNIAIVISPNLLWNQDKKIDMHMGNCATLNMIVELFVNNSDLLFPDNVSCYQTIAPSDLFSEEPEFVRPALPNVKLISHDTGNDFMLTNYHQDHYSQADTASPKPQLRARKTKLAPTPPVSLSINKNDMEFSTDHTNIPPSYPSGSTTLNRSHKSKVQENKVKVLTTEDTSSPRRQSLALENSTPDITELSNMHNKPNDMPRATLVTLDDTQTPEITYVSQPVTAIQISKAKPIHHIAAQTINVDKITITSNNVHSRTGNNQYDNKIVNKPVAAPRSVLGDSQKPPLDTRGTAILKDAVMSKSLNSVDFDGDTVQIRKQICENERPAKPIVPVRPASLKTTTRNVEPVDPSLQKTQCSVYSVANKQQPSYVNIQLKNDKFHAGHDTQMAEKEKFLGHHVEKPKTSIENKCGDVNFNFPESIRTRTSSVGSNNKPDIPPKCVMKSNEKLNTEIEKMNGNIKTGHTRTQSDGNIVDAISPVTSLLQTPPSPRSLNKPTQPPPPPPINVNKTKTEPDSTDLEGITEEFMTLYKMGNYLKKTVSLLNEKKNDVGMSEVAVSSEHQSQNESKIKVIQNIVLKQANTDYSYGLPSTSKSIDVYLEEPEKPTRNNKRDIERVSSAVTSRNYQESFERKRALKLEEENERLERKRKKEENAAAKALKKTARTSDNNNSCIICKVHTIKNNCLTCDTCKKKDSPSMCSKNV</sequence>
<keyword evidence="8" id="KW-1185">Reference proteome</keyword>
<feature type="region of interest" description="Disordered" evidence="4">
    <location>
        <begin position="524"/>
        <end position="548"/>
    </location>
</feature>
<evidence type="ECO:0000259" key="5">
    <source>
        <dbReference type="PROSITE" id="PS50238"/>
    </source>
</evidence>
<keyword evidence="1" id="KW-0343">GTPase activation</keyword>
<dbReference type="GO" id="GO:0005737">
    <property type="term" value="C:cytoplasm"/>
    <property type="evidence" value="ECO:0007669"/>
    <property type="project" value="InterPro"/>
</dbReference>
<dbReference type="GO" id="GO:0007165">
    <property type="term" value="P:signal transduction"/>
    <property type="evidence" value="ECO:0007669"/>
    <property type="project" value="InterPro"/>
</dbReference>
<reference evidence="8" key="1">
    <citation type="submission" date="2023-01" db="EMBL/GenBank/DDBJ databases">
        <title>Key to firefly adult light organ development and bioluminescence: homeobox transcription factors regulate luciferase expression and transportation to peroxisome.</title>
        <authorList>
            <person name="Fu X."/>
        </authorList>
    </citation>
    <scope>NUCLEOTIDE SEQUENCE [LARGE SCALE GENOMIC DNA]</scope>
</reference>
<dbReference type="GO" id="GO:0005096">
    <property type="term" value="F:GTPase activator activity"/>
    <property type="evidence" value="ECO:0007669"/>
    <property type="project" value="UniProtKB-KW"/>
</dbReference>
<proteinExistence type="predicted"/>
<evidence type="ECO:0000259" key="6">
    <source>
        <dbReference type="PROSITE" id="PS51021"/>
    </source>
</evidence>
<dbReference type="PROSITE" id="PS50238">
    <property type="entry name" value="RHOGAP"/>
    <property type="match status" value="1"/>
</dbReference>